<name>A0A7S4LF31_9EUGL</name>
<reference evidence="2" key="1">
    <citation type="submission" date="2021-01" db="EMBL/GenBank/DDBJ databases">
        <authorList>
            <person name="Corre E."/>
            <person name="Pelletier E."/>
            <person name="Niang G."/>
            <person name="Scheremetjew M."/>
            <person name="Finn R."/>
            <person name="Kale V."/>
            <person name="Holt S."/>
            <person name="Cochrane G."/>
            <person name="Meng A."/>
            <person name="Brown T."/>
            <person name="Cohen L."/>
        </authorList>
    </citation>
    <scope>NUCLEOTIDE SEQUENCE</scope>
    <source>
        <strain evidence="2">CCMP1594</strain>
    </source>
</reference>
<sequence>MFSCCKRDARLPAASKIEKRRAHVLGQLNKVGGVHAAVDLLNEYHGLLGTNAQSTVICGGEKNWLQCPQYELIKVKAAFWGREDQSTCPKAPAGLTTERLCGTNPANTTQKVKGQCENEQACELVASNIFFDDNTCGNVYKYLKVEHECVPDSANAVDVLK</sequence>
<evidence type="ECO:0000313" key="2">
    <source>
        <dbReference type="EMBL" id="CAE0825196.1"/>
    </source>
</evidence>
<evidence type="ECO:0000259" key="1">
    <source>
        <dbReference type="PROSITE" id="PS50228"/>
    </source>
</evidence>
<feature type="domain" description="SUEL-type lectin" evidence="1">
    <location>
        <begin position="57"/>
        <end position="150"/>
    </location>
</feature>
<dbReference type="InterPro" id="IPR043159">
    <property type="entry name" value="Lectin_gal-bd_sf"/>
</dbReference>
<dbReference type="InterPro" id="IPR000922">
    <property type="entry name" value="Lectin_gal-bd_dom"/>
</dbReference>
<dbReference type="PANTHER" id="PTHR46780">
    <property type="entry name" value="PROTEIN EVA-1"/>
    <property type="match status" value="1"/>
</dbReference>
<dbReference type="Pfam" id="PF02140">
    <property type="entry name" value="SUEL_Lectin"/>
    <property type="match status" value="1"/>
</dbReference>
<dbReference type="PROSITE" id="PS50228">
    <property type="entry name" value="SUEL_LECTIN"/>
    <property type="match status" value="1"/>
</dbReference>
<accession>A0A7S4LF31</accession>
<dbReference type="AlphaFoldDB" id="A0A7S4LF31"/>
<dbReference type="EMBL" id="HBJA01105503">
    <property type="protein sequence ID" value="CAE0825196.1"/>
    <property type="molecule type" value="Transcribed_RNA"/>
</dbReference>
<organism evidence="2">
    <name type="scientific">Eutreptiella gymnastica</name>
    <dbReference type="NCBI Taxonomy" id="73025"/>
    <lineage>
        <taxon>Eukaryota</taxon>
        <taxon>Discoba</taxon>
        <taxon>Euglenozoa</taxon>
        <taxon>Euglenida</taxon>
        <taxon>Spirocuta</taxon>
        <taxon>Euglenophyceae</taxon>
        <taxon>Eutreptiales</taxon>
        <taxon>Eutreptiaceae</taxon>
        <taxon>Eutreptiella</taxon>
    </lineage>
</organism>
<dbReference type="CDD" id="cd22838">
    <property type="entry name" value="Gal_Rha_Lectin_nemgal"/>
    <property type="match status" value="1"/>
</dbReference>
<gene>
    <name evidence="2" type="ORF">EGYM00163_LOCUS36442</name>
</gene>
<protein>
    <recommendedName>
        <fullName evidence="1">SUEL-type lectin domain-containing protein</fullName>
    </recommendedName>
</protein>
<dbReference type="GO" id="GO:0030246">
    <property type="term" value="F:carbohydrate binding"/>
    <property type="evidence" value="ECO:0007669"/>
    <property type="project" value="InterPro"/>
</dbReference>
<dbReference type="Gene3D" id="2.60.120.740">
    <property type="match status" value="1"/>
</dbReference>
<proteinExistence type="predicted"/>